<evidence type="ECO:0000313" key="1">
    <source>
        <dbReference type="EMBL" id="MCU7247201.1"/>
    </source>
</evidence>
<evidence type="ECO:0000313" key="2">
    <source>
        <dbReference type="Proteomes" id="UP001139955"/>
    </source>
</evidence>
<dbReference type="GeneID" id="300209260"/>
<dbReference type="AlphaFoldDB" id="A0A9X3B1P7"/>
<reference evidence="1" key="1">
    <citation type="submission" date="2022-09" db="EMBL/GenBank/DDBJ databases">
        <authorList>
            <person name="Cesa-Luna C."/>
            <person name="Girard L."/>
            <person name="Lood C."/>
            <person name="Hofte M."/>
            <person name="De Mot R."/>
        </authorList>
    </citation>
    <scope>NUCLEOTIDE SEQUENCE</scope>
    <source>
        <strain evidence="1">B1M3-32</strain>
    </source>
</reference>
<accession>A0A9X3B1P7</accession>
<sequence>MIVLICWRRLQILPLHTRNSSGCADQRALDNIGHYRKKDFGSMYSPRQHFALLSPITDRQLEELPSNLASLFSKAALVEAGLMAEHEELEFETSAIERDGGLWAFFTVAVSGCAPTENLLTALVSGFERSANSGYMIGKPGSGYGLQPGGTLLPEWE</sequence>
<gene>
    <name evidence="1" type="ORF">OC940_05210</name>
</gene>
<reference evidence="1" key="2">
    <citation type="journal article" date="2023" name="mSystems">
        <title>Charting the Lipopeptidome of Nonpathogenic Pseudomonas.</title>
        <authorList>
            <person name="Cesa-Luna C."/>
            <person name="Geudens N."/>
            <person name="Girard L."/>
            <person name="De Roo V."/>
            <person name="Maklad H.R."/>
            <person name="Martins J.C."/>
            <person name="Hofte M."/>
            <person name="De Mot R."/>
        </authorList>
    </citation>
    <scope>NUCLEOTIDE SEQUENCE</scope>
    <source>
        <strain evidence="1">B1M3-32</strain>
    </source>
</reference>
<keyword evidence="2" id="KW-1185">Reference proteome</keyword>
<dbReference type="EMBL" id="JAOSKY010000002">
    <property type="protein sequence ID" value="MCU7247201.1"/>
    <property type="molecule type" value="Genomic_DNA"/>
</dbReference>
<proteinExistence type="predicted"/>
<name>A0A9X3B1P7_9PSED</name>
<organism evidence="1 2">
    <name type="scientific">Pseudomonas koreensis</name>
    <dbReference type="NCBI Taxonomy" id="198620"/>
    <lineage>
        <taxon>Bacteria</taxon>
        <taxon>Pseudomonadati</taxon>
        <taxon>Pseudomonadota</taxon>
        <taxon>Gammaproteobacteria</taxon>
        <taxon>Pseudomonadales</taxon>
        <taxon>Pseudomonadaceae</taxon>
        <taxon>Pseudomonas</taxon>
    </lineage>
</organism>
<comment type="caution">
    <text evidence="1">The sequence shown here is derived from an EMBL/GenBank/DDBJ whole genome shotgun (WGS) entry which is preliminary data.</text>
</comment>
<dbReference type="Proteomes" id="UP001139955">
    <property type="component" value="Unassembled WGS sequence"/>
</dbReference>
<protein>
    <submittedName>
        <fullName evidence="1">Uncharacterized protein</fullName>
    </submittedName>
</protein>
<dbReference type="RefSeq" id="WP_090208694.1">
    <property type="nucleotide sequence ID" value="NZ_JAOSKY010000002.1"/>
</dbReference>